<keyword evidence="2" id="KW-1185">Reference proteome</keyword>
<dbReference type="GO" id="GO:0005524">
    <property type="term" value="F:ATP binding"/>
    <property type="evidence" value="ECO:0007669"/>
    <property type="project" value="UniProtKB-KW"/>
</dbReference>
<keyword evidence="1" id="KW-0067">ATP-binding</keyword>
<dbReference type="RefSeq" id="WP_265682156.1">
    <property type="nucleotide sequence ID" value="NZ_CP120863.1"/>
</dbReference>
<dbReference type="Pfam" id="PF13671">
    <property type="entry name" value="AAA_33"/>
    <property type="match status" value="1"/>
</dbReference>
<organism evidence="1 2">
    <name type="scientific">Roseibium porphyridii</name>
    <dbReference type="NCBI Taxonomy" id="2866279"/>
    <lineage>
        <taxon>Bacteria</taxon>
        <taxon>Pseudomonadati</taxon>
        <taxon>Pseudomonadota</taxon>
        <taxon>Alphaproteobacteria</taxon>
        <taxon>Hyphomicrobiales</taxon>
        <taxon>Stappiaceae</taxon>
        <taxon>Roseibium</taxon>
    </lineage>
</organism>
<name>A0ABY8FII0_9HYPH</name>
<reference evidence="1 2" key="1">
    <citation type="submission" date="2023-03" db="EMBL/GenBank/DDBJ databases">
        <title>Roseibium porphyridii sp. nov. and Roseibium rhodosorbium sp. nov. isolated from marine algae, Porphyridium cruentum and Rhodosorus marinus, respectively.</title>
        <authorList>
            <person name="Lee M.W."/>
            <person name="Choi B.J."/>
            <person name="Lee J.K."/>
            <person name="Choi D.G."/>
            <person name="Baek J.H."/>
            <person name="Bayburt H."/>
            <person name="Kim J.M."/>
            <person name="Han D.M."/>
            <person name="Kim K.H."/>
            <person name="Jeon C.O."/>
        </authorList>
    </citation>
    <scope>NUCLEOTIDE SEQUENCE [LARGE SCALE GENOMIC DNA]</scope>
    <source>
        <strain evidence="1 2">KMA01</strain>
    </source>
</reference>
<dbReference type="SUPFAM" id="SSF52540">
    <property type="entry name" value="P-loop containing nucleoside triphosphate hydrolases"/>
    <property type="match status" value="1"/>
</dbReference>
<evidence type="ECO:0000313" key="1">
    <source>
        <dbReference type="EMBL" id="WFE92373.1"/>
    </source>
</evidence>
<dbReference type="EMBL" id="CP120863">
    <property type="protein sequence ID" value="WFE92373.1"/>
    <property type="molecule type" value="Genomic_DNA"/>
</dbReference>
<keyword evidence="1" id="KW-0547">Nucleotide-binding</keyword>
<accession>A0ABY8FII0</accession>
<sequence length="163" mass="18296">MPVETTLHMLCGKIASGKSTFAKTLSANPSTVLISEDLWLSGLYEGELVNIADYARCSGRLKQTIAPHIVELLKSGLSVVLDFPANTREQRLWMRHLFEAAGCHHKLYYFDVPDQVCKTRLKARNASGTHEFSVSEDVFDKVTNYFQPPQPDEDFELEIHPAG</sequence>
<dbReference type="InterPro" id="IPR027417">
    <property type="entry name" value="P-loop_NTPase"/>
</dbReference>
<dbReference type="Proteomes" id="UP001209803">
    <property type="component" value="Chromosome"/>
</dbReference>
<dbReference type="Gene3D" id="3.40.50.300">
    <property type="entry name" value="P-loop containing nucleotide triphosphate hydrolases"/>
    <property type="match status" value="1"/>
</dbReference>
<evidence type="ECO:0000313" key="2">
    <source>
        <dbReference type="Proteomes" id="UP001209803"/>
    </source>
</evidence>
<proteinExistence type="predicted"/>
<protein>
    <submittedName>
        <fullName evidence="1">ATP-binding protein</fullName>
    </submittedName>
</protein>
<gene>
    <name evidence="1" type="ORF">K1718_13715</name>
</gene>